<dbReference type="AlphaFoldDB" id="A0AAE1G444"/>
<organism evidence="2 3">
    <name type="scientific">Petrolisthes cinctipes</name>
    <name type="common">Flat porcelain crab</name>
    <dbReference type="NCBI Taxonomy" id="88211"/>
    <lineage>
        <taxon>Eukaryota</taxon>
        <taxon>Metazoa</taxon>
        <taxon>Ecdysozoa</taxon>
        <taxon>Arthropoda</taxon>
        <taxon>Crustacea</taxon>
        <taxon>Multicrustacea</taxon>
        <taxon>Malacostraca</taxon>
        <taxon>Eumalacostraca</taxon>
        <taxon>Eucarida</taxon>
        <taxon>Decapoda</taxon>
        <taxon>Pleocyemata</taxon>
        <taxon>Anomura</taxon>
        <taxon>Galatheoidea</taxon>
        <taxon>Porcellanidae</taxon>
        <taxon>Petrolisthes</taxon>
    </lineage>
</organism>
<evidence type="ECO:0000313" key="3">
    <source>
        <dbReference type="Proteomes" id="UP001286313"/>
    </source>
</evidence>
<dbReference type="Proteomes" id="UP001286313">
    <property type="component" value="Unassembled WGS sequence"/>
</dbReference>
<evidence type="ECO:0000313" key="2">
    <source>
        <dbReference type="EMBL" id="KAK3884900.1"/>
    </source>
</evidence>
<gene>
    <name evidence="2" type="ORF">Pcinc_010874</name>
</gene>
<name>A0AAE1G444_PETCI</name>
<accession>A0AAE1G444</accession>
<evidence type="ECO:0000256" key="1">
    <source>
        <dbReference type="SAM" id="MobiDB-lite"/>
    </source>
</evidence>
<dbReference type="EMBL" id="JAWQEG010000837">
    <property type="protein sequence ID" value="KAK3884900.1"/>
    <property type="molecule type" value="Genomic_DNA"/>
</dbReference>
<protein>
    <submittedName>
        <fullName evidence="2">Uncharacterized protein</fullName>
    </submittedName>
</protein>
<proteinExistence type="predicted"/>
<keyword evidence="3" id="KW-1185">Reference proteome</keyword>
<comment type="caution">
    <text evidence="2">The sequence shown here is derived from an EMBL/GenBank/DDBJ whole genome shotgun (WGS) entry which is preliminary data.</text>
</comment>
<sequence>MTTPQTVCALAATGSPQACALITETSTTILLNTPPCLHTPRNHPCLATSLTSHRCHHASRARAPPQHGVAHDSYRFSCATDTTTPLSPAHHHTPPQHAVAHDSHRFSRATAPLTP</sequence>
<reference evidence="2" key="1">
    <citation type="submission" date="2023-10" db="EMBL/GenBank/DDBJ databases">
        <title>Genome assemblies of two species of porcelain crab, Petrolisthes cinctipes and Petrolisthes manimaculis (Anomura: Porcellanidae).</title>
        <authorList>
            <person name="Angst P."/>
        </authorList>
    </citation>
    <scope>NUCLEOTIDE SEQUENCE</scope>
    <source>
        <strain evidence="2">PB745_01</strain>
        <tissue evidence="2">Gill</tissue>
    </source>
</reference>
<feature type="region of interest" description="Disordered" evidence="1">
    <location>
        <begin position="83"/>
        <end position="115"/>
    </location>
</feature>